<evidence type="ECO:0000313" key="1">
    <source>
        <dbReference type="EMBL" id="QDT32161.1"/>
    </source>
</evidence>
<gene>
    <name evidence="1" type="ORF">Mal48_14030</name>
</gene>
<accession>A0A517QKK5</accession>
<sequence length="52" mass="6072">MQLNHTALALYSGAHRFDFQENSTDVTRTFPTHQWALNFQPRVDTHQSNFPP</sequence>
<proteinExistence type="predicted"/>
<dbReference type="KEGG" id="tpol:Mal48_14030"/>
<reference evidence="1 2" key="1">
    <citation type="submission" date="2019-02" db="EMBL/GenBank/DDBJ databases">
        <title>Deep-cultivation of Planctomycetes and their phenomic and genomic characterization uncovers novel biology.</title>
        <authorList>
            <person name="Wiegand S."/>
            <person name="Jogler M."/>
            <person name="Boedeker C."/>
            <person name="Pinto D."/>
            <person name="Vollmers J."/>
            <person name="Rivas-Marin E."/>
            <person name="Kohn T."/>
            <person name="Peeters S.H."/>
            <person name="Heuer A."/>
            <person name="Rast P."/>
            <person name="Oberbeckmann S."/>
            <person name="Bunk B."/>
            <person name="Jeske O."/>
            <person name="Meyerdierks A."/>
            <person name="Storesund J.E."/>
            <person name="Kallscheuer N."/>
            <person name="Luecker S."/>
            <person name="Lage O.M."/>
            <person name="Pohl T."/>
            <person name="Merkel B.J."/>
            <person name="Hornburger P."/>
            <person name="Mueller R.-W."/>
            <person name="Bruemmer F."/>
            <person name="Labrenz M."/>
            <person name="Spormann A.M."/>
            <person name="Op den Camp H."/>
            <person name="Overmann J."/>
            <person name="Amann R."/>
            <person name="Jetten M.S.M."/>
            <person name="Mascher T."/>
            <person name="Medema M.H."/>
            <person name="Devos D.P."/>
            <person name="Kaster A.-K."/>
            <person name="Ovreas L."/>
            <person name="Rohde M."/>
            <person name="Galperin M.Y."/>
            <person name="Jogler C."/>
        </authorList>
    </citation>
    <scope>NUCLEOTIDE SEQUENCE [LARGE SCALE GENOMIC DNA]</scope>
    <source>
        <strain evidence="1 2">Mal48</strain>
    </source>
</reference>
<dbReference type="Proteomes" id="UP000315724">
    <property type="component" value="Chromosome"/>
</dbReference>
<dbReference type="EMBL" id="CP036267">
    <property type="protein sequence ID" value="QDT32161.1"/>
    <property type="molecule type" value="Genomic_DNA"/>
</dbReference>
<organism evidence="1 2">
    <name type="scientific">Thalassoglobus polymorphus</name>
    <dbReference type="NCBI Taxonomy" id="2527994"/>
    <lineage>
        <taxon>Bacteria</taxon>
        <taxon>Pseudomonadati</taxon>
        <taxon>Planctomycetota</taxon>
        <taxon>Planctomycetia</taxon>
        <taxon>Planctomycetales</taxon>
        <taxon>Planctomycetaceae</taxon>
        <taxon>Thalassoglobus</taxon>
    </lineage>
</organism>
<name>A0A517QKK5_9PLAN</name>
<protein>
    <submittedName>
        <fullName evidence="1">Uncharacterized protein</fullName>
    </submittedName>
</protein>
<evidence type="ECO:0000313" key="2">
    <source>
        <dbReference type="Proteomes" id="UP000315724"/>
    </source>
</evidence>
<dbReference type="AlphaFoldDB" id="A0A517QKK5"/>
<keyword evidence="2" id="KW-1185">Reference proteome</keyword>